<dbReference type="Gene3D" id="1.25.40.20">
    <property type="entry name" value="Ankyrin repeat-containing domain"/>
    <property type="match status" value="1"/>
</dbReference>
<gene>
    <name evidence="3" type="ORF">MPOCJGCO_4307</name>
</gene>
<evidence type="ECO:0008006" key="5">
    <source>
        <dbReference type="Google" id="ProtNLM"/>
    </source>
</evidence>
<dbReference type="RefSeq" id="WP_238184818.1">
    <property type="nucleotide sequence ID" value="NZ_BPRB01000283.1"/>
</dbReference>
<accession>A0ABQ4U4T8</accession>
<keyword evidence="2" id="KW-0472">Membrane</keyword>
<feature type="transmembrane region" description="Helical" evidence="2">
    <location>
        <begin position="42"/>
        <end position="65"/>
    </location>
</feature>
<name>A0ABQ4U4T8_9HYPH</name>
<dbReference type="SUPFAM" id="SSF48403">
    <property type="entry name" value="Ankyrin repeat"/>
    <property type="match status" value="1"/>
</dbReference>
<feature type="repeat" description="ANK" evidence="1">
    <location>
        <begin position="151"/>
        <end position="183"/>
    </location>
</feature>
<evidence type="ECO:0000313" key="3">
    <source>
        <dbReference type="EMBL" id="GJE62177.1"/>
    </source>
</evidence>
<evidence type="ECO:0000313" key="4">
    <source>
        <dbReference type="Proteomes" id="UP001055057"/>
    </source>
</evidence>
<feature type="transmembrane region" description="Helical" evidence="2">
    <location>
        <begin position="77"/>
        <end position="105"/>
    </location>
</feature>
<keyword evidence="1" id="KW-0040">ANK repeat</keyword>
<protein>
    <recommendedName>
        <fullName evidence="5">Ankyrin repeat domain-containing protein</fullName>
    </recommendedName>
</protein>
<organism evidence="3 4">
    <name type="scientific">Methylobacterium trifolii</name>
    <dbReference type="NCBI Taxonomy" id="1003092"/>
    <lineage>
        <taxon>Bacteria</taxon>
        <taxon>Pseudomonadati</taxon>
        <taxon>Pseudomonadota</taxon>
        <taxon>Alphaproteobacteria</taxon>
        <taxon>Hyphomicrobiales</taxon>
        <taxon>Methylobacteriaceae</taxon>
        <taxon>Methylobacterium</taxon>
    </lineage>
</organism>
<reference evidence="3" key="2">
    <citation type="submission" date="2021-08" db="EMBL/GenBank/DDBJ databases">
        <authorList>
            <person name="Tani A."/>
            <person name="Ola A."/>
            <person name="Ogura Y."/>
            <person name="Katsura K."/>
            <person name="Hayashi T."/>
        </authorList>
    </citation>
    <scope>NUCLEOTIDE SEQUENCE</scope>
    <source>
        <strain evidence="3">DSM 23632</strain>
    </source>
</reference>
<dbReference type="EMBL" id="BPRB01000283">
    <property type="protein sequence ID" value="GJE62177.1"/>
    <property type="molecule type" value="Genomic_DNA"/>
</dbReference>
<proteinExistence type="predicted"/>
<dbReference type="PROSITE" id="PS50088">
    <property type="entry name" value="ANK_REPEAT"/>
    <property type="match status" value="1"/>
</dbReference>
<evidence type="ECO:0000256" key="2">
    <source>
        <dbReference type="SAM" id="Phobius"/>
    </source>
</evidence>
<comment type="caution">
    <text evidence="3">The sequence shown here is derived from an EMBL/GenBank/DDBJ whole genome shotgun (WGS) entry which is preliminary data.</text>
</comment>
<evidence type="ECO:0000256" key="1">
    <source>
        <dbReference type="PROSITE-ProRule" id="PRU00023"/>
    </source>
</evidence>
<sequence length="218" mass="23621">MLMRRLIAVFAAVVLWSLWVLCILLILPVLLNVPGEATPGEIALWLAVLCAVVTYPIVLPVLAVVKAWAVRKSKPTILAAIHTVTWGAFVGVMAILATLAGAFYAHEQARPVLTREEGFTNSYANAILRQDTTWMDRILKEGADVDHPMSLGSTPASMSAGFGDWSLVLFLLGHGADPDRKDDQGRSVRTLAAKPPALPRNATEAYALDGVRKLLSKR</sequence>
<dbReference type="Proteomes" id="UP001055057">
    <property type="component" value="Unassembled WGS sequence"/>
</dbReference>
<keyword evidence="2" id="KW-1133">Transmembrane helix</keyword>
<keyword evidence="2" id="KW-0812">Transmembrane</keyword>
<dbReference type="InterPro" id="IPR002110">
    <property type="entry name" value="Ankyrin_rpt"/>
</dbReference>
<dbReference type="InterPro" id="IPR036770">
    <property type="entry name" value="Ankyrin_rpt-contain_sf"/>
</dbReference>
<reference evidence="3" key="1">
    <citation type="journal article" date="2021" name="Front. Microbiol.">
        <title>Comprehensive Comparative Genomics and Phenotyping of Methylobacterium Species.</title>
        <authorList>
            <person name="Alessa O."/>
            <person name="Ogura Y."/>
            <person name="Fujitani Y."/>
            <person name="Takami H."/>
            <person name="Hayashi T."/>
            <person name="Sahin N."/>
            <person name="Tani A."/>
        </authorList>
    </citation>
    <scope>NUCLEOTIDE SEQUENCE</scope>
    <source>
        <strain evidence="3">DSM 23632</strain>
    </source>
</reference>
<feature type="transmembrane region" description="Helical" evidence="2">
    <location>
        <begin position="7"/>
        <end position="30"/>
    </location>
</feature>
<keyword evidence="4" id="KW-1185">Reference proteome</keyword>